<feature type="coiled-coil region" evidence="4">
    <location>
        <begin position="541"/>
        <end position="592"/>
    </location>
</feature>
<evidence type="ECO:0000256" key="1">
    <source>
        <dbReference type="ARBA" id="ARBA00023054"/>
    </source>
</evidence>
<dbReference type="Gene3D" id="3.30.70.2890">
    <property type="entry name" value="XS domain"/>
    <property type="match status" value="1"/>
</dbReference>
<evidence type="ECO:0000259" key="7">
    <source>
        <dbReference type="Pfam" id="PF03470"/>
    </source>
</evidence>
<reference evidence="8 9" key="1">
    <citation type="submission" date="2024-12" db="EMBL/GenBank/DDBJ databases">
        <title>The unique morphological basis and parallel evolutionary history of personate flowers in Penstemon.</title>
        <authorList>
            <person name="Depatie T.H."/>
            <person name="Wessinger C.A."/>
        </authorList>
    </citation>
    <scope>NUCLEOTIDE SEQUENCE [LARGE SCALE GENOMIC DNA]</scope>
    <source>
        <strain evidence="8">WTNN_2</strain>
        <tissue evidence="8">Leaf</tissue>
    </source>
</reference>
<feature type="compositionally biased region" description="Low complexity" evidence="5">
    <location>
        <begin position="65"/>
        <end position="79"/>
    </location>
</feature>
<feature type="domain" description="Zinc finger-XS" evidence="7">
    <location>
        <begin position="237"/>
        <end position="275"/>
    </location>
</feature>
<dbReference type="Proteomes" id="UP001634393">
    <property type="component" value="Unassembled WGS sequence"/>
</dbReference>
<protein>
    <submittedName>
        <fullName evidence="8">Uncharacterized protein</fullName>
    </submittedName>
</protein>
<dbReference type="Pfam" id="PF03468">
    <property type="entry name" value="XS"/>
    <property type="match status" value="1"/>
</dbReference>
<dbReference type="PANTHER" id="PTHR46602:SF1">
    <property type="entry name" value="PROTEIN SUPPRESSOR OF GENE SILENCING 3"/>
    <property type="match status" value="1"/>
</dbReference>
<proteinExistence type="inferred from homology"/>
<evidence type="ECO:0000256" key="5">
    <source>
        <dbReference type="SAM" id="MobiDB-lite"/>
    </source>
</evidence>
<name>A0ABD3U927_9LAMI</name>
<dbReference type="InterPro" id="IPR044287">
    <property type="entry name" value="SGS3"/>
</dbReference>
<dbReference type="PANTHER" id="PTHR46602">
    <property type="entry name" value="PROTEIN SUPPRESSOR OF GENE SILENCING 3"/>
    <property type="match status" value="1"/>
</dbReference>
<feature type="compositionally biased region" description="Acidic residues" evidence="5">
    <location>
        <begin position="174"/>
        <end position="198"/>
    </location>
</feature>
<evidence type="ECO:0000256" key="3">
    <source>
        <dbReference type="ARBA" id="ARBA00024022"/>
    </source>
</evidence>
<keyword evidence="2" id="KW-0943">RNA-mediated gene silencing</keyword>
<evidence type="ECO:0000259" key="6">
    <source>
        <dbReference type="Pfam" id="PF03468"/>
    </source>
</evidence>
<feature type="region of interest" description="Disordered" evidence="5">
    <location>
        <begin position="157"/>
        <end position="207"/>
    </location>
</feature>
<dbReference type="InterPro" id="IPR005381">
    <property type="entry name" value="Znf-XS_domain"/>
</dbReference>
<accession>A0ABD3U927</accession>
<evidence type="ECO:0000256" key="2">
    <source>
        <dbReference type="ARBA" id="ARBA00023158"/>
    </source>
</evidence>
<keyword evidence="9" id="KW-1185">Reference proteome</keyword>
<comment type="similarity">
    <text evidence="3">Belongs to the SGS3 family.</text>
</comment>
<dbReference type="GO" id="GO:0031047">
    <property type="term" value="P:regulatory ncRNA-mediated gene silencing"/>
    <property type="evidence" value="ECO:0007669"/>
    <property type="project" value="UniProtKB-KW"/>
</dbReference>
<sequence length="637" mass="72790">MSSRKGGGNPSSVGISDPSLKGKSLTNISSPGIDQLNHGVSDMNLNSVQDDDGWEEVCGKKSKNKTVSSSSKQSRSSSKAWGHPDIVQKLGMGSHGGSGRGSRPTLSPESKIPIGRGGYTKSQSSYRNPDAKHVPAPSFTSLPLNIGRGWSSIVASTQPPEDAQRVPAEAEAYNVDDDESDDIEDSDDELMSDDCDSDESAKSHETRKKNKWFKEVFECLDGLSAEQINEPGRQWHCPACQGGPGAILWYSGLQPLIAHAKTKRSKRVKLHRELAELLDEELQRRGTSAVPSGEMFGMWKGLEKSSDKEIVWPPMVIIMNTRLKKDEVNEKWIGMGNQELLDYFGSYTVVKARHSYGPQGHRGMSILIFEATAVGYIEAVRLSNEFENNFRDRLAWARNRVSFYPGGERQLYGFMAEKQDMDNFNQHSQGKTKLKYEMRSYHEMVVYQLKQMGEENQHLSWFKNNLAKEQKSKKALEESFGMMSEKLRKTMEENRIVKLRTKKHHEQNKAEMDYQEQFYSTTIQQFYDDRNAKEENFEKILQDQREEVTLSEENVSSAEERLRRTEEIAKFVQLQDKEMEKFLRERDELMKAHDKKMVDLNRRHFEEKMALEREFDAEFNLVLKRYTPNDDSVKAGE</sequence>
<feature type="domain" description="XS" evidence="6">
    <location>
        <begin position="307"/>
        <end position="422"/>
    </location>
</feature>
<comment type="caution">
    <text evidence="8">The sequence shown here is derived from an EMBL/GenBank/DDBJ whole genome shotgun (WGS) entry which is preliminary data.</text>
</comment>
<dbReference type="InterPro" id="IPR005380">
    <property type="entry name" value="XS_domain"/>
</dbReference>
<dbReference type="AlphaFoldDB" id="A0ABD3U927"/>
<dbReference type="EMBL" id="JBJXBP010000002">
    <property type="protein sequence ID" value="KAL3844978.1"/>
    <property type="molecule type" value="Genomic_DNA"/>
</dbReference>
<dbReference type="Pfam" id="PF03470">
    <property type="entry name" value="zf-XS"/>
    <property type="match status" value="1"/>
</dbReference>
<keyword evidence="1 4" id="KW-0175">Coiled coil</keyword>
<gene>
    <name evidence="8" type="ORF">ACJIZ3_002381</name>
</gene>
<evidence type="ECO:0000313" key="9">
    <source>
        <dbReference type="Proteomes" id="UP001634393"/>
    </source>
</evidence>
<evidence type="ECO:0000256" key="4">
    <source>
        <dbReference type="SAM" id="Coils"/>
    </source>
</evidence>
<feature type="region of interest" description="Disordered" evidence="5">
    <location>
        <begin position="1"/>
        <end position="137"/>
    </location>
</feature>
<dbReference type="InterPro" id="IPR038588">
    <property type="entry name" value="XS_domain_sf"/>
</dbReference>
<organism evidence="8 9">
    <name type="scientific">Penstemon smallii</name>
    <dbReference type="NCBI Taxonomy" id="265156"/>
    <lineage>
        <taxon>Eukaryota</taxon>
        <taxon>Viridiplantae</taxon>
        <taxon>Streptophyta</taxon>
        <taxon>Embryophyta</taxon>
        <taxon>Tracheophyta</taxon>
        <taxon>Spermatophyta</taxon>
        <taxon>Magnoliopsida</taxon>
        <taxon>eudicotyledons</taxon>
        <taxon>Gunneridae</taxon>
        <taxon>Pentapetalae</taxon>
        <taxon>asterids</taxon>
        <taxon>lamiids</taxon>
        <taxon>Lamiales</taxon>
        <taxon>Plantaginaceae</taxon>
        <taxon>Cheloneae</taxon>
        <taxon>Penstemon</taxon>
    </lineage>
</organism>
<evidence type="ECO:0000313" key="8">
    <source>
        <dbReference type="EMBL" id="KAL3844978.1"/>
    </source>
</evidence>